<reference evidence="6" key="1">
    <citation type="submission" date="2018-05" db="EMBL/GenBank/DDBJ databases">
        <authorList>
            <person name="Lanie J.A."/>
            <person name="Ng W.-L."/>
            <person name="Kazmierczak K.M."/>
            <person name="Andrzejewski T.M."/>
            <person name="Davidsen T.M."/>
            <person name="Wayne K.J."/>
            <person name="Tettelin H."/>
            <person name="Glass J.I."/>
            <person name="Rusch D."/>
            <person name="Podicherti R."/>
            <person name="Tsui H.-C.T."/>
            <person name="Winkler M.E."/>
        </authorList>
    </citation>
    <scope>NUCLEOTIDE SEQUENCE</scope>
</reference>
<keyword evidence="1" id="KW-0479">Metal-binding</keyword>
<dbReference type="Gene3D" id="3.20.20.140">
    <property type="entry name" value="Metal-dependent hydrolases"/>
    <property type="match status" value="1"/>
</dbReference>
<dbReference type="EMBL" id="UINC01004437">
    <property type="protein sequence ID" value="SVA14328.1"/>
    <property type="molecule type" value="Genomic_DNA"/>
</dbReference>
<dbReference type="GO" id="GO:0046872">
    <property type="term" value="F:metal ion binding"/>
    <property type="evidence" value="ECO:0007669"/>
    <property type="project" value="UniProtKB-KW"/>
</dbReference>
<dbReference type="PANTHER" id="PTHR22642">
    <property type="entry name" value="IMIDAZOLONEPROPIONASE"/>
    <property type="match status" value="1"/>
</dbReference>
<evidence type="ECO:0000256" key="3">
    <source>
        <dbReference type="ARBA" id="ARBA00022833"/>
    </source>
</evidence>
<accession>A0A381TFM0</accession>
<keyword evidence="3" id="KW-0862">Zinc</keyword>
<feature type="domain" description="Aminodeoxyfutalosine deaminase/Imidazolonepropionase-like composite" evidence="5">
    <location>
        <begin position="26"/>
        <end position="48"/>
    </location>
</feature>
<organism evidence="6">
    <name type="scientific">marine metagenome</name>
    <dbReference type="NCBI Taxonomy" id="408172"/>
    <lineage>
        <taxon>unclassified sequences</taxon>
        <taxon>metagenomes</taxon>
        <taxon>ecological metagenomes</taxon>
    </lineage>
</organism>
<dbReference type="AlphaFoldDB" id="A0A381TFM0"/>
<evidence type="ECO:0000313" key="6">
    <source>
        <dbReference type="EMBL" id="SVA14328.1"/>
    </source>
</evidence>
<dbReference type="InterPro" id="IPR054418">
    <property type="entry name" value="MQNX/HUTI_composite_N"/>
</dbReference>
<dbReference type="Gene3D" id="3.10.310.70">
    <property type="match status" value="1"/>
</dbReference>
<evidence type="ECO:0000259" key="5">
    <source>
        <dbReference type="Pfam" id="PF22039"/>
    </source>
</evidence>
<dbReference type="PANTHER" id="PTHR22642:SF2">
    <property type="entry name" value="PROTEIN LONG AFTER FAR-RED 3"/>
    <property type="match status" value="1"/>
</dbReference>
<dbReference type="Pfam" id="PF07969">
    <property type="entry name" value="Amidohydro_3"/>
    <property type="match status" value="1"/>
</dbReference>
<dbReference type="SUPFAM" id="SSF51556">
    <property type="entry name" value="Metallo-dependent hydrolases"/>
    <property type="match status" value="1"/>
</dbReference>
<sequence length="536" mass="57037">VHEATLLTGGPIHTVAGSGTGGDCEAVLVVDDRIAAVGSREECEAAAPWAPSVVDLAGATLLPGFVDAHTHPLMLGQCASWADLTGAASIDEVVKLLREHEGTLDGGPIRGFGYDHHRLGNDDQHPTADDLDRVSSNRPVEIMHSSGHGYVVNHASLRTAGIDATTETPNGGRIDRDEAGNPVGLVFDAACDLLTGPDGVKVRNHGPNFHLPESSEVLDRMLDLGQRLIVGAGITSVGDCQVSEREMDNWLRARDNGRLRLRATLMVLSSHLGHLAALGLSSHLGDERLRLGGVKLYADGALTGGTAYVPCGCAVNHRDGYLFHDPEEYEGLLVAAHELGLQTATHAQGPIPIQMVIDAVSEAQRRNPRPDARHRIEHCGFPSDEQIAAIAAAGIVPVPQPTQVHLYVEGALRDYGEIAERMYPSGLFADAGVPVVLSSDTPVTMPDVFTSLWAAVTRRTSAGRVVGPECAIDRITALRGYTIEGARALHREHLVGSLEPGKLADLVIVDRDPMSVEIDDLPELRVEQAWVGGRPA</sequence>
<gene>
    <name evidence="6" type="ORF">METZ01_LOCUS67182</name>
</gene>
<evidence type="ECO:0000256" key="1">
    <source>
        <dbReference type="ARBA" id="ARBA00022723"/>
    </source>
</evidence>
<dbReference type="GO" id="GO:0016810">
    <property type="term" value="F:hydrolase activity, acting on carbon-nitrogen (but not peptide) bonds"/>
    <property type="evidence" value="ECO:0007669"/>
    <property type="project" value="InterPro"/>
</dbReference>
<dbReference type="CDD" id="cd01300">
    <property type="entry name" value="YtcJ_like"/>
    <property type="match status" value="1"/>
</dbReference>
<dbReference type="InterPro" id="IPR013108">
    <property type="entry name" value="Amidohydro_3"/>
</dbReference>
<evidence type="ECO:0000256" key="2">
    <source>
        <dbReference type="ARBA" id="ARBA00022801"/>
    </source>
</evidence>
<dbReference type="InterPro" id="IPR033932">
    <property type="entry name" value="YtcJ-like"/>
</dbReference>
<keyword evidence="2" id="KW-0378">Hydrolase</keyword>
<dbReference type="SUPFAM" id="SSF51338">
    <property type="entry name" value="Composite domain of metallo-dependent hydrolases"/>
    <property type="match status" value="1"/>
</dbReference>
<proteinExistence type="predicted"/>
<evidence type="ECO:0000259" key="4">
    <source>
        <dbReference type="Pfam" id="PF07969"/>
    </source>
</evidence>
<dbReference type="Gene3D" id="2.30.40.10">
    <property type="entry name" value="Urease, subunit C, domain 1"/>
    <property type="match status" value="1"/>
</dbReference>
<dbReference type="InterPro" id="IPR032466">
    <property type="entry name" value="Metal_Hydrolase"/>
</dbReference>
<feature type="non-terminal residue" evidence="6">
    <location>
        <position position="1"/>
    </location>
</feature>
<dbReference type="Pfam" id="PF22039">
    <property type="entry name" value="HUTI_composite_bact"/>
    <property type="match status" value="1"/>
</dbReference>
<dbReference type="InterPro" id="IPR011059">
    <property type="entry name" value="Metal-dep_hydrolase_composite"/>
</dbReference>
<feature type="domain" description="Amidohydrolase 3" evidence="4">
    <location>
        <begin position="53"/>
        <end position="535"/>
    </location>
</feature>
<protein>
    <submittedName>
        <fullName evidence="6">Uncharacterized protein</fullName>
    </submittedName>
</protein>
<name>A0A381TFM0_9ZZZZ</name>